<evidence type="ECO:0000256" key="8">
    <source>
        <dbReference type="ARBA" id="ARBA00031011"/>
    </source>
</evidence>
<dbReference type="InterPro" id="IPR044861">
    <property type="entry name" value="IPNS-like_FE2OG_OXY"/>
</dbReference>
<comment type="cofactor">
    <cofactor evidence="1">
        <name>Fe(2+)</name>
        <dbReference type="ChEBI" id="CHEBI:29033"/>
    </cofactor>
</comment>
<dbReference type="InterPro" id="IPR050231">
    <property type="entry name" value="Iron_ascorbate_oxido_reductase"/>
</dbReference>
<evidence type="ECO:0000256" key="6">
    <source>
        <dbReference type="ARBA" id="ARBA00019045"/>
    </source>
</evidence>
<evidence type="ECO:0000256" key="4">
    <source>
        <dbReference type="ARBA" id="ARBA00012293"/>
    </source>
</evidence>
<evidence type="ECO:0000256" key="2">
    <source>
        <dbReference type="ARBA" id="ARBA00004767"/>
    </source>
</evidence>
<evidence type="ECO:0000256" key="3">
    <source>
        <dbReference type="ARBA" id="ARBA00011245"/>
    </source>
</evidence>
<organism evidence="14 15">
    <name type="scientific">Pseudomonas floridensis</name>
    <dbReference type="NCBI Taxonomy" id="1958950"/>
    <lineage>
        <taxon>Bacteria</taxon>
        <taxon>Pseudomonadati</taxon>
        <taxon>Pseudomonadota</taxon>
        <taxon>Gammaproteobacteria</taxon>
        <taxon>Pseudomonadales</taxon>
        <taxon>Pseudomonadaceae</taxon>
        <taxon>Pseudomonas</taxon>
    </lineage>
</organism>
<dbReference type="STRING" id="1958950.BZK31_21550"/>
<dbReference type="GO" id="GO:0102276">
    <property type="term" value="F:2-oxoglutarate oxygenase/decarboxylase (ethylene-forming) activity"/>
    <property type="evidence" value="ECO:0007669"/>
    <property type="project" value="UniProtKB-EC"/>
</dbReference>
<dbReference type="Pfam" id="PF14226">
    <property type="entry name" value="DIOX_N"/>
    <property type="match status" value="1"/>
</dbReference>
<comment type="similarity">
    <text evidence="12">Belongs to the iron/ascorbate-dependent oxidoreductase family.</text>
</comment>
<keyword evidence="12" id="KW-0560">Oxidoreductase</keyword>
<gene>
    <name evidence="14" type="ORF">BZK31_21550</name>
</gene>
<protein>
    <recommendedName>
        <fullName evidence="6">2-oxoglutarate-dependent ethylene/succinate-forming enzyme</fullName>
        <ecNumber evidence="5">1.13.12.19</ecNumber>
        <ecNumber evidence="4">1.14.20.7</ecNumber>
    </recommendedName>
    <alternativeName>
        <fullName evidence="8">2-oxoglutarate dioxygenase (ethylene-forming)</fullName>
    </alternativeName>
    <alternativeName>
        <fullName evidence="9">2-oxoglutarate/L-arginine monooxygenase/decarboxylase (succinate-forming)</fullName>
    </alternativeName>
</protein>
<proteinExistence type="inferred from homology"/>
<dbReference type="AlphaFoldDB" id="A0A1X0N1D1"/>
<dbReference type="InterPro" id="IPR005123">
    <property type="entry name" value="Oxoglu/Fe-dep_dioxygenase_dom"/>
</dbReference>
<evidence type="ECO:0000313" key="14">
    <source>
        <dbReference type="EMBL" id="ORC57113.1"/>
    </source>
</evidence>
<keyword evidence="12" id="KW-0408">Iron</keyword>
<comment type="catalytic activity">
    <reaction evidence="10">
        <text>2-oxoglutarate + O2 + 2 H(+) = ethene + 3 CO2 + H2O</text>
        <dbReference type="Rhea" id="RHEA:31523"/>
        <dbReference type="ChEBI" id="CHEBI:15377"/>
        <dbReference type="ChEBI" id="CHEBI:15378"/>
        <dbReference type="ChEBI" id="CHEBI:15379"/>
        <dbReference type="ChEBI" id="CHEBI:16526"/>
        <dbReference type="ChEBI" id="CHEBI:16810"/>
        <dbReference type="ChEBI" id="CHEBI:18153"/>
        <dbReference type="EC" id="1.13.12.19"/>
    </reaction>
</comment>
<dbReference type="Proteomes" id="UP000192815">
    <property type="component" value="Unassembled WGS sequence"/>
</dbReference>
<evidence type="ECO:0000256" key="12">
    <source>
        <dbReference type="RuleBase" id="RU003682"/>
    </source>
</evidence>
<dbReference type="EC" id="1.14.20.7" evidence="4"/>
<dbReference type="Gene3D" id="2.60.120.330">
    <property type="entry name" value="B-lactam Antibiotic, Isopenicillin N Synthase, Chain"/>
    <property type="match status" value="1"/>
</dbReference>
<dbReference type="SUPFAM" id="SSF51197">
    <property type="entry name" value="Clavaminate synthase-like"/>
    <property type="match status" value="1"/>
</dbReference>
<comment type="subunit">
    <text evidence="3">Monomer.</text>
</comment>
<feature type="domain" description="Fe2OG dioxygenase" evidence="13">
    <location>
        <begin position="177"/>
        <end position="275"/>
    </location>
</feature>
<evidence type="ECO:0000256" key="11">
    <source>
        <dbReference type="ARBA" id="ARBA00049359"/>
    </source>
</evidence>
<evidence type="ECO:0000313" key="15">
    <source>
        <dbReference type="Proteomes" id="UP000192815"/>
    </source>
</evidence>
<dbReference type="PRINTS" id="PR00682">
    <property type="entry name" value="IPNSYNTHASE"/>
</dbReference>
<dbReference type="InterPro" id="IPR026992">
    <property type="entry name" value="DIOX_N"/>
</dbReference>
<reference evidence="15" key="1">
    <citation type="submission" date="2017-02" db="EMBL/GenBank/DDBJ databases">
        <title>Pseudomonas floridae sp. nov., a novel pathogenic bacterial species isolated from tomato.</title>
        <authorList>
            <person name="Timilsina S."/>
            <person name="Vallad G.E."/>
            <person name="Jones J.B."/>
        </authorList>
    </citation>
    <scope>NUCLEOTIDE SEQUENCE [LARGE SCALE GENOMIC DNA]</scope>
    <source>
        <strain evidence="15">GEV388</strain>
    </source>
</reference>
<dbReference type="RefSeq" id="WP_083185253.1">
    <property type="nucleotide sequence ID" value="NZ_CBCRZR010000023.1"/>
</dbReference>
<comment type="catalytic activity">
    <reaction evidence="11">
        <text>L-arginine + 2-oxoglutarate + O2 = guanidine + L-glutamate 5-semialdehyde + succinate + CO2</text>
        <dbReference type="Rhea" id="RHEA:31535"/>
        <dbReference type="ChEBI" id="CHEBI:15379"/>
        <dbReference type="ChEBI" id="CHEBI:16526"/>
        <dbReference type="ChEBI" id="CHEBI:16810"/>
        <dbReference type="ChEBI" id="CHEBI:30031"/>
        <dbReference type="ChEBI" id="CHEBI:30087"/>
        <dbReference type="ChEBI" id="CHEBI:32682"/>
        <dbReference type="ChEBI" id="CHEBI:58066"/>
        <dbReference type="EC" id="1.14.20.7"/>
    </reaction>
</comment>
<dbReference type="GO" id="GO:0046872">
    <property type="term" value="F:metal ion binding"/>
    <property type="evidence" value="ECO:0007669"/>
    <property type="project" value="UniProtKB-KW"/>
</dbReference>
<evidence type="ECO:0000259" key="13">
    <source>
        <dbReference type="PROSITE" id="PS51471"/>
    </source>
</evidence>
<dbReference type="EC" id="1.13.12.19" evidence="5"/>
<evidence type="ECO:0000256" key="9">
    <source>
        <dbReference type="ARBA" id="ARBA00031282"/>
    </source>
</evidence>
<comment type="caution">
    <text evidence="14">The sequence shown here is derived from an EMBL/GenBank/DDBJ whole genome shotgun (WGS) entry which is preliminary data.</text>
</comment>
<comment type="pathway">
    <text evidence="2">Alkene biosynthesis; ethylene biosynthesis via 2-oxoglutarate.</text>
</comment>
<evidence type="ECO:0000256" key="10">
    <source>
        <dbReference type="ARBA" id="ARBA00047725"/>
    </source>
</evidence>
<dbReference type="OrthoDB" id="21825at2"/>
<dbReference type="InterPro" id="IPR027443">
    <property type="entry name" value="IPNS-like_sf"/>
</dbReference>
<dbReference type="PROSITE" id="PS51471">
    <property type="entry name" value="FE2OG_OXY"/>
    <property type="match status" value="1"/>
</dbReference>
<keyword evidence="15" id="KW-1185">Reference proteome</keyword>
<dbReference type="UniPathway" id="UPA00385"/>
<keyword evidence="7" id="KW-0266">Ethylene biosynthesis</keyword>
<dbReference type="Pfam" id="PF03171">
    <property type="entry name" value="2OG-FeII_Oxy"/>
    <property type="match status" value="1"/>
</dbReference>
<sequence length="342" mass="37993">MSERLAFTQIPVVDVQGLFSERIEERQAVAQALGDAARHVGFLYITGHGIGARLIDNLHRAAEHYFAQPLDAKMIHYIGTSQTHKGFVPEGEEMYGTGRPDHKEAFDVGFEVPADHPLVLAGTPLLGPNDWPALPGFQAAVQAYYQAVFALGHQLFRGFALALGLDEHCFDEMACFPPSKLRLIHYPFDVTAEDAPGIGAHTDYECFTILQADQPGLEVMNEQGAWIDAPPLPEAFVVNIGDMLEVMTNGAFVATAHRVRKVRQERYSFPLFYACDYHTLIKPLPQFAGDGDGYEEIAIGEHMWAQALQTYRYLRQRVASGQLALPERARKPSSFGHLKTRA</sequence>
<accession>A0A1X0N1D1</accession>
<keyword evidence="12" id="KW-0479">Metal-binding</keyword>
<dbReference type="PANTHER" id="PTHR47990">
    <property type="entry name" value="2-OXOGLUTARATE (2OG) AND FE(II)-DEPENDENT OXYGENASE SUPERFAMILY PROTEIN-RELATED"/>
    <property type="match status" value="1"/>
</dbReference>
<evidence type="ECO:0000256" key="7">
    <source>
        <dbReference type="ARBA" id="ARBA00022666"/>
    </source>
</evidence>
<evidence type="ECO:0000256" key="1">
    <source>
        <dbReference type="ARBA" id="ARBA00001954"/>
    </source>
</evidence>
<dbReference type="GO" id="GO:0009693">
    <property type="term" value="P:ethylene biosynthetic process"/>
    <property type="evidence" value="ECO:0007669"/>
    <property type="project" value="UniProtKB-UniPathway"/>
</dbReference>
<name>A0A1X0N1D1_9PSED</name>
<dbReference type="EMBL" id="MUIO01000092">
    <property type="protein sequence ID" value="ORC57113.1"/>
    <property type="molecule type" value="Genomic_DNA"/>
</dbReference>
<evidence type="ECO:0000256" key="5">
    <source>
        <dbReference type="ARBA" id="ARBA00012531"/>
    </source>
</evidence>